<dbReference type="Gramene" id="OIW04827">
    <property type="protein sequence ID" value="OIW04827"/>
    <property type="gene ID" value="TanjilG_13675"/>
</dbReference>
<dbReference type="AlphaFoldDB" id="A0A1J7HWE2"/>
<dbReference type="CDD" id="cd06410">
    <property type="entry name" value="PB1_UP2"/>
    <property type="match status" value="1"/>
</dbReference>
<feature type="compositionally biased region" description="Polar residues" evidence="1">
    <location>
        <begin position="346"/>
        <end position="362"/>
    </location>
</feature>
<dbReference type="SMART" id="SM00666">
    <property type="entry name" value="PB1"/>
    <property type="match status" value="1"/>
</dbReference>
<protein>
    <recommendedName>
        <fullName evidence="2">PB1 domain-containing protein</fullName>
    </recommendedName>
</protein>
<dbReference type="PANTHER" id="PTHR31066:SF27">
    <property type="entry name" value="EXPRESSED PROTEIN"/>
    <property type="match status" value="1"/>
</dbReference>
<name>A0A1J7HWE2_LUPAN</name>
<dbReference type="Pfam" id="PF00564">
    <property type="entry name" value="PB1"/>
    <property type="match status" value="1"/>
</dbReference>
<dbReference type="InterPro" id="IPR000270">
    <property type="entry name" value="PB1_dom"/>
</dbReference>
<gene>
    <name evidence="3" type="ORF">TanjilG_13675</name>
</gene>
<feature type="region of interest" description="Disordered" evidence="1">
    <location>
        <begin position="443"/>
        <end position="531"/>
    </location>
</feature>
<feature type="compositionally biased region" description="Pro residues" evidence="1">
    <location>
        <begin position="1"/>
        <end position="12"/>
    </location>
</feature>
<keyword evidence="4" id="KW-1185">Reference proteome</keyword>
<evidence type="ECO:0000313" key="3">
    <source>
        <dbReference type="EMBL" id="OIW04827.1"/>
    </source>
</evidence>
<feature type="region of interest" description="Disordered" evidence="1">
    <location>
        <begin position="234"/>
        <end position="256"/>
    </location>
</feature>
<dbReference type="InterPro" id="IPR053198">
    <property type="entry name" value="Gynoecium_Dev_Regulator"/>
</dbReference>
<reference evidence="3 4" key="1">
    <citation type="journal article" date="2017" name="Plant Biotechnol. J.">
        <title>A comprehensive draft genome sequence for lupin (Lupinus angustifolius), an emerging health food: insights into plant-microbe interactions and legume evolution.</title>
        <authorList>
            <person name="Hane J.K."/>
            <person name="Ming Y."/>
            <person name="Kamphuis L.G."/>
            <person name="Nelson M.N."/>
            <person name="Garg G."/>
            <person name="Atkins C.A."/>
            <person name="Bayer P.E."/>
            <person name="Bravo A."/>
            <person name="Bringans S."/>
            <person name="Cannon S."/>
            <person name="Edwards D."/>
            <person name="Foley R."/>
            <person name="Gao L.L."/>
            <person name="Harrison M.J."/>
            <person name="Huang W."/>
            <person name="Hurgobin B."/>
            <person name="Li S."/>
            <person name="Liu C.W."/>
            <person name="McGrath A."/>
            <person name="Morahan G."/>
            <person name="Murray J."/>
            <person name="Weller J."/>
            <person name="Jian J."/>
            <person name="Singh K.B."/>
        </authorList>
    </citation>
    <scope>NUCLEOTIDE SEQUENCE [LARGE SCALE GENOMIC DNA]</scope>
    <source>
        <strain evidence="4">cv. Tanjil</strain>
        <tissue evidence="3">Whole plant</tissue>
    </source>
</reference>
<dbReference type="OMA" id="YNYADPA"/>
<feature type="compositionally biased region" description="Low complexity" evidence="1">
    <location>
        <begin position="444"/>
        <end position="531"/>
    </location>
</feature>
<evidence type="ECO:0000313" key="4">
    <source>
        <dbReference type="Proteomes" id="UP000188354"/>
    </source>
</evidence>
<evidence type="ECO:0000256" key="1">
    <source>
        <dbReference type="SAM" id="MobiDB-lite"/>
    </source>
</evidence>
<proteinExistence type="predicted"/>
<dbReference type="Proteomes" id="UP000188354">
    <property type="component" value="Chromosome LG09"/>
</dbReference>
<organism evidence="3 4">
    <name type="scientific">Lupinus angustifolius</name>
    <name type="common">Narrow-leaved blue lupine</name>
    <dbReference type="NCBI Taxonomy" id="3871"/>
    <lineage>
        <taxon>Eukaryota</taxon>
        <taxon>Viridiplantae</taxon>
        <taxon>Streptophyta</taxon>
        <taxon>Embryophyta</taxon>
        <taxon>Tracheophyta</taxon>
        <taxon>Spermatophyta</taxon>
        <taxon>Magnoliopsida</taxon>
        <taxon>eudicotyledons</taxon>
        <taxon>Gunneridae</taxon>
        <taxon>Pentapetalae</taxon>
        <taxon>rosids</taxon>
        <taxon>fabids</taxon>
        <taxon>Fabales</taxon>
        <taxon>Fabaceae</taxon>
        <taxon>Papilionoideae</taxon>
        <taxon>50 kb inversion clade</taxon>
        <taxon>genistoids sensu lato</taxon>
        <taxon>core genistoids</taxon>
        <taxon>Genisteae</taxon>
        <taxon>Lupinus</taxon>
    </lineage>
</organism>
<evidence type="ECO:0000259" key="2">
    <source>
        <dbReference type="SMART" id="SM00666"/>
    </source>
</evidence>
<feature type="region of interest" description="Disordered" evidence="1">
    <location>
        <begin position="576"/>
        <end position="637"/>
    </location>
</feature>
<accession>A0A1J7HWE2</accession>
<dbReference type="SUPFAM" id="SSF54277">
    <property type="entry name" value="CAD &amp; PB1 domains"/>
    <property type="match status" value="1"/>
</dbReference>
<dbReference type="EMBL" id="CM007369">
    <property type="protein sequence ID" value="OIW04827.1"/>
    <property type="molecule type" value="Genomic_DNA"/>
</dbReference>
<feature type="domain" description="PB1" evidence="2">
    <location>
        <begin position="62"/>
        <end position="152"/>
    </location>
</feature>
<dbReference type="PANTHER" id="PTHR31066">
    <property type="entry name" value="OS05G0427100 PROTEIN-RELATED"/>
    <property type="match status" value="1"/>
</dbReference>
<sequence length="823" mass="91561">MEAQPSPQPTPPLLSQQPHYPDSLDSSPRSRNTDSWDEPYPHPSATKLRLMVSYGGHISPRPHDKTLCYIGGDTRIVVVDRHTSLSELSTRFSKTFLNGLSFALKYQLPDEDLDSLISVTTDEDFENMVEEFDQRSCNSSLSKPSRIRLFLFPAKPGSSGPVSVFDGPGSGLGSGKSEDWLMGSGFLDGGLSDTASVNCLIGLDDVVGASRNGSTNFESSLEEAVVQVASGQNLKPGHDVQSVPDSPIRETNSSFGSTSSSVANLASIKVSVENGGNTGGVVRGQDQKVEGIEESFAKLGVGQKQDEEIVVLASPVNISPVPVNSAPVAAGDQNRALSDDERSDHGVSQTQALTPQFQQKSTAVVDLPSPNSVSSDSITNAMSRPKSVNATNEDLDQVQIQSGASRVAITSGDPNHTVSDTHSLVQMQQNVLDPGYVLQHPFGQQQQQSLQHQFDQQHQQALQRQFDQQQQQALQHQFDQQQQQRQQQQALQHQFDQQQQQQASQHQFDQQQQQASQHQYDQQQQQASQRQFDQQQQQALQQQFDQQQQQALQQQFDQQQRQQKLTLQHQFDQQQHQQALQHQFDQQQQQKALQHQFDQQQQQALEQQFDQQQQHHQQQTLQHQFDKQQQQEAPQQQQIIHGTHFIQQTPAGPVSIPAYYPVYPSQQQLHPQHHYQLDQQYPVYYLPARQSQTYNLSMQQQANHGESATTITSSQPQIPPNMASVVPSSAAYIPTGNAPLPNSEVTTASAYRKLAAGTPQLVQVPSNQHQQQYVAYSQVQLSQSIAPNSAAPPNYAYNYADPAHAQIFYAQNLAPTKPSQSRP</sequence>
<feature type="region of interest" description="Disordered" evidence="1">
    <location>
        <begin position="334"/>
        <end position="394"/>
    </location>
</feature>
<feature type="region of interest" description="Disordered" evidence="1">
    <location>
        <begin position="1"/>
        <end position="42"/>
    </location>
</feature>
<dbReference type="Gene3D" id="3.10.20.90">
    <property type="entry name" value="Phosphatidylinositol 3-kinase Catalytic Subunit, Chain A, domain 1"/>
    <property type="match status" value="1"/>
</dbReference>
<feature type="compositionally biased region" description="Polar residues" evidence="1">
    <location>
        <begin position="369"/>
        <end position="394"/>
    </location>
</feature>